<keyword evidence="7" id="KW-0067">ATP-binding</keyword>
<name>A0A9X2I329_9FLAO</name>
<evidence type="ECO:0000256" key="9">
    <source>
        <dbReference type="SAM" id="MobiDB-lite"/>
    </source>
</evidence>
<dbReference type="GO" id="GO:0005524">
    <property type="term" value="F:ATP binding"/>
    <property type="evidence" value="ECO:0007669"/>
    <property type="project" value="UniProtKB-KW"/>
</dbReference>
<dbReference type="Proteomes" id="UP001155280">
    <property type="component" value="Unassembled WGS sequence"/>
</dbReference>
<dbReference type="Pfam" id="PF07730">
    <property type="entry name" value="HisKA_3"/>
    <property type="match status" value="1"/>
</dbReference>
<dbReference type="GO" id="GO:0046983">
    <property type="term" value="F:protein dimerization activity"/>
    <property type="evidence" value="ECO:0007669"/>
    <property type="project" value="InterPro"/>
</dbReference>
<feature type="domain" description="Histidine kinase" evidence="11">
    <location>
        <begin position="67"/>
        <end position="258"/>
    </location>
</feature>
<keyword evidence="10" id="KW-0812">Transmembrane</keyword>
<feature type="transmembrane region" description="Helical" evidence="10">
    <location>
        <begin position="7"/>
        <end position="31"/>
    </location>
</feature>
<evidence type="ECO:0000256" key="3">
    <source>
        <dbReference type="ARBA" id="ARBA00022553"/>
    </source>
</evidence>
<dbReference type="PROSITE" id="PS50109">
    <property type="entry name" value="HIS_KIN"/>
    <property type="match status" value="1"/>
</dbReference>
<dbReference type="InterPro" id="IPR036890">
    <property type="entry name" value="HATPase_C_sf"/>
</dbReference>
<evidence type="ECO:0000259" key="11">
    <source>
        <dbReference type="PROSITE" id="PS50109"/>
    </source>
</evidence>
<dbReference type="InterPro" id="IPR050482">
    <property type="entry name" value="Sensor_HK_TwoCompSys"/>
</dbReference>
<dbReference type="GO" id="GO:0016020">
    <property type="term" value="C:membrane"/>
    <property type="evidence" value="ECO:0007669"/>
    <property type="project" value="InterPro"/>
</dbReference>
<dbReference type="Pfam" id="PF02518">
    <property type="entry name" value="HATPase_c"/>
    <property type="match status" value="1"/>
</dbReference>
<keyword evidence="10" id="KW-0472">Membrane</keyword>
<dbReference type="Gene3D" id="3.30.565.10">
    <property type="entry name" value="Histidine kinase-like ATPase, C-terminal domain"/>
    <property type="match status" value="1"/>
</dbReference>
<comment type="caution">
    <text evidence="12">The sequence shown here is derived from an EMBL/GenBank/DDBJ whole genome shotgun (WGS) entry which is preliminary data.</text>
</comment>
<comment type="catalytic activity">
    <reaction evidence="1">
        <text>ATP + protein L-histidine = ADP + protein N-phospho-L-histidine.</text>
        <dbReference type="EC" id="2.7.13.3"/>
    </reaction>
</comment>
<dbReference type="InterPro" id="IPR011712">
    <property type="entry name" value="Sig_transdc_His_kin_sub3_dim/P"/>
</dbReference>
<evidence type="ECO:0000256" key="8">
    <source>
        <dbReference type="ARBA" id="ARBA00023012"/>
    </source>
</evidence>
<reference evidence="12" key="1">
    <citation type="submission" date="2022-07" db="EMBL/GenBank/DDBJ databases">
        <title>Gramela sediminis sp. nov., isolated from deep-sea sediment of the Indian Ocean.</title>
        <authorList>
            <person name="Shi H."/>
        </authorList>
    </citation>
    <scope>NUCLEOTIDE SEQUENCE</scope>
    <source>
        <strain evidence="12">GC03-9</strain>
    </source>
</reference>
<dbReference type="SMART" id="SM00387">
    <property type="entry name" value="HATPase_c"/>
    <property type="match status" value="1"/>
</dbReference>
<dbReference type="PANTHER" id="PTHR24421:SF10">
    <property type="entry name" value="NITRATE_NITRITE SENSOR PROTEIN NARQ"/>
    <property type="match status" value="1"/>
</dbReference>
<accession>A0A9X2I329</accession>
<dbReference type="GO" id="GO:0000155">
    <property type="term" value="F:phosphorelay sensor kinase activity"/>
    <property type="evidence" value="ECO:0007669"/>
    <property type="project" value="InterPro"/>
</dbReference>
<dbReference type="PANTHER" id="PTHR24421">
    <property type="entry name" value="NITRATE/NITRITE SENSOR PROTEIN NARX-RELATED"/>
    <property type="match status" value="1"/>
</dbReference>
<keyword evidence="3" id="KW-0597">Phosphoprotein</keyword>
<keyword evidence="5" id="KW-0547">Nucleotide-binding</keyword>
<dbReference type="AlphaFoldDB" id="A0A9X2I329"/>
<dbReference type="Gene3D" id="1.20.5.1930">
    <property type="match status" value="1"/>
</dbReference>
<dbReference type="InterPro" id="IPR005467">
    <property type="entry name" value="His_kinase_dom"/>
</dbReference>
<dbReference type="EC" id="2.7.13.3" evidence="2"/>
<dbReference type="SUPFAM" id="SSF55874">
    <property type="entry name" value="ATPase domain of HSP90 chaperone/DNA topoisomerase II/histidine kinase"/>
    <property type="match status" value="1"/>
</dbReference>
<keyword evidence="10" id="KW-1133">Transmembrane helix</keyword>
<feature type="region of interest" description="Disordered" evidence="9">
    <location>
        <begin position="243"/>
        <end position="268"/>
    </location>
</feature>
<dbReference type="CDD" id="cd16917">
    <property type="entry name" value="HATPase_UhpB-NarQ-NarX-like"/>
    <property type="match status" value="1"/>
</dbReference>
<evidence type="ECO:0000313" key="12">
    <source>
        <dbReference type="EMBL" id="MCP9199805.1"/>
    </source>
</evidence>
<evidence type="ECO:0000256" key="7">
    <source>
        <dbReference type="ARBA" id="ARBA00022840"/>
    </source>
</evidence>
<keyword evidence="13" id="KW-1185">Reference proteome</keyword>
<dbReference type="RefSeq" id="WP_241551619.1">
    <property type="nucleotide sequence ID" value="NZ_JANCNS010000002.1"/>
</dbReference>
<organism evidence="12 13">
    <name type="scientific">Christiangramia oceanisediminis</name>
    <dbReference type="NCBI Taxonomy" id="2920386"/>
    <lineage>
        <taxon>Bacteria</taxon>
        <taxon>Pseudomonadati</taxon>
        <taxon>Bacteroidota</taxon>
        <taxon>Flavobacteriia</taxon>
        <taxon>Flavobacteriales</taxon>
        <taxon>Flavobacteriaceae</taxon>
        <taxon>Christiangramia</taxon>
    </lineage>
</organism>
<evidence type="ECO:0000256" key="2">
    <source>
        <dbReference type="ARBA" id="ARBA00012438"/>
    </source>
</evidence>
<evidence type="ECO:0000256" key="10">
    <source>
        <dbReference type="SAM" id="Phobius"/>
    </source>
</evidence>
<feature type="compositionally biased region" description="Basic and acidic residues" evidence="9">
    <location>
        <begin position="259"/>
        <end position="268"/>
    </location>
</feature>
<sequence>MLRKEEILLIVYFILVILFLAGFTVLFFITYQKRKNKLLKENFEAEQKFRAELSNARLEIQEATLKNVSWELHDNIGQLLAIAKMQINLLSKSVVEENQKAFAEVKNMVSDSLTEVRALSRSLNNEVVDQKGLEGSVENEIERFNRLGVLEAELRVKGEPHKIKTEDTVILFRILQEFFSNVIKYADASRLDVEFDYRPEELRISASDNGKGFDISQQETGSGLLNMKSRAEIIDTEFHLDSSVGKGTSLSLRYPTKTRTNEQNDHNR</sequence>
<keyword evidence="8" id="KW-0902">Two-component regulatory system</keyword>
<evidence type="ECO:0000313" key="13">
    <source>
        <dbReference type="Proteomes" id="UP001155280"/>
    </source>
</evidence>
<proteinExistence type="predicted"/>
<dbReference type="EMBL" id="JANCNS010000002">
    <property type="protein sequence ID" value="MCP9199805.1"/>
    <property type="molecule type" value="Genomic_DNA"/>
</dbReference>
<evidence type="ECO:0000256" key="4">
    <source>
        <dbReference type="ARBA" id="ARBA00022679"/>
    </source>
</evidence>
<evidence type="ECO:0000256" key="6">
    <source>
        <dbReference type="ARBA" id="ARBA00022777"/>
    </source>
</evidence>
<evidence type="ECO:0000256" key="5">
    <source>
        <dbReference type="ARBA" id="ARBA00022741"/>
    </source>
</evidence>
<dbReference type="InterPro" id="IPR003594">
    <property type="entry name" value="HATPase_dom"/>
</dbReference>
<keyword evidence="4" id="KW-0808">Transferase</keyword>
<protein>
    <recommendedName>
        <fullName evidence="2">histidine kinase</fullName>
        <ecNumber evidence="2">2.7.13.3</ecNumber>
    </recommendedName>
</protein>
<evidence type="ECO:0000256" key="1">
    <source>
        <dbReference type="ARBA" id="ARBA00000085"/>
    </source>
</evidence>
<gene>
    <name evidence="12" type="ORF">MKO06_07810</name>
</gene>
<keyword evidence="6 12" id="KW-0418">Kinase</keyword>